<dbReference type="PANTHER" id="PTHR30520:SF2">
    <property type="entry name" value="INNER MEMBRANE PROTEIN YFDC"/>
    <property type="match status" value="1"/>
</dbReference>
<dbReference type="GO" id="GO:0015499">
    <property type="term" value="F:formate transmembrane transporter activity"/>
    <property type="evidence" value="ECO:0007669"/>
    <property type="project" value="TreeGrafter"/>
</dbReference>
<feature type="compositionally biased region" description="Basic and acidic residues" evidence="5">
    <location>
        <begin position="28"/>
        <end position="39"/>
    </location>
</feature>
<dbReference type="InterPro" id="IPR000292">
    <property type="entry name" value="For/NO2_transpt"/>
</dbReference>
<keyword evidence="4 6" id="KW-0472">Membrane</keyword>
<keyword evidence="2 6" id="KW-0812">Transmembrane</keyword>
<protein>
    <submittedName>
        <fullName evidence="7">Inner membrane protein YfdC</fullName>
    </submittedName>
</protein>
<dbReference type="PANTHER" id="PTHR30520">
    <property type="entry name" value="FORMATE TRANSPORTER-RELATED"/>
    <property type="match status" value="1"/>
</dbReference>
<dbReference type="InterPro" id="IPR023271">
    <property type="entry name" value="Aquaporin-like"/>
</dbReference>
<keyword evidence="8" id="KW-1185">Reference proteome</keyword>
<dbReference type="Proteomes" id="UP000464524">
    <property type="component" value="Chromosome"/>
</dbReference>
<dbReference type="Pfam" id="PF01226">
    <property type="entry name" value="Form_Nir_trans"/>
    <property type="match status" value="1"/>
</dbReference>
<organism evidence="7 8">
    <name type="scientific">Paraglaciecola mesophila</name>
    <dbReference type="NCBI Taxonomy" id="197222"/>
    <lineage>
        <taxon>Bacteria</taxon>
        <taxon>Pseudomonadati</taxon>
        <taxon>Pseudomonadota</taxon>
        <taxon>Gammaproteobacteria</taxon>
        <taxon>Alteromonadales</taxon>
        <taxon>Alteromonadaceae</taxon>
        <taxon>Paraglaciecola</taxon>
    </lineage>
</organism>
<reference evidence="7 8" key="1">
    <citation type="submission" date="2019-12" db="EMBL/GenBank/DDBJ databases">
        <title>Genome sequencing and assembly of endphytes of Porphyra tenera.</title>
        <authorList>
            <person name="Park J.M."/>
            <person name="Shin R."/>
            <person name="Jo S.H."/>
        </authorList>
    </citation>
    <scope>NUCLEOTIDE SEQUENCE [LARGE SCALE GENOMIC DNA]</scope>
    <source>
        <strain evidence="7 8">GPM4</strain>
    </source>
</reference>
<gene>
    <name evidence="7" type="ORF">FX988_02418</name>
</gene>
<feature type="transmembrane region" description="Helical" evidence="6">
    <location>
        <begin position="235"/>
        <end position="255"/>
    </location>
</feature>
<dbReference type="Gene3D" id="1.20.1080.10">
    <property type="entry name" value="Glycerol uptake facilitator protein"/>
    <property type="match status" value="1"/>
</dbReference>
<dbReference type="KEGG" id="pmes:FX988_02418"/>
<evidence type="ECO:0000256" key="2">
    <source>
        <dbReference type="ARBA" id="ARBA00022692"/>
    </source>
</evidence>
<sequence length="307" mass="33609">MSDDLEHGEHDHEAKIVSPSGELLFNESTKERSKERTRESQEYASVIVKRVDETFRHPDDILEKAIDEGVEQLARPSMSLFMSALAAGMIICFTVLAVGVMTTIVGDMSTGFNRVLVALVYPLGFVMCILSRTQLFTEHTATAFYPILDRRISVFRMFRLWGIVIAGNIIGGIFSAGLLALSDEVIHASEGYFIIAEHILSYSPLTLLISATLAGWLMALGAWTILSTHSTTSQILCIYIVTFIIGLGGLHHSIAGSVELLVGYFTSDQLSLIEMLKALAVVLLGNAIGGSVFVALLNYSHIRKLNK</sequence>
<dbReference type="OrthoDB" id="261587at2"/>
<dbReference type="GO" id="GO:0005886">
    <property type="term" value="C:plasma membrane"/>
    <property type="evidence" value="ECO:0007669"/>
    <property type="project" value="TreeGrafter"/>
</dbReference>
<accession>A0A857JMG7</accession>
<feature type="transmembrane region" description="Helical" evidence="6">
    <location>
        <begin position="275"/>
        <end position="297"/>
    </location>
</feature>
<feature type="transmembrane region" description="Helical" evidence="6">
    <location>
        <begin position="201"/>
        <end position="223"/>
    </location>
</feature>
<evidence type="ECO:0000256" key="4">
    <source>
        <dbReference type="ARBA" id="ARBA00023136"/>
    </source>
</evidence>
<feature type="region of interest" description="Disordered" evidence="5">
    <location>
        <begin position="1"/>
        <end position="39"/>
    </location>
</feature>
<keyword evidence="3 6" id="KW-1133">Transmembrane helix</keyword>
<evidence type="ECO:0000313" key="7">
    <source>
        <dbReference type="EMBL" id="QHJ12167.1"/>
    </source>
</evidence>
<evidence type="ECO:0000313" key="8">
    <source>
        <dbReference type="Proteomes" id="UP000464524"/>
    </source>
</evidence>
<evidence type="ECO:0000256" key="1">
    <source>
        <dbReference type="ARBA" id="ARBA00004141"/>
    </source>
</evidence>
<dbReference type="AlphaFoldDB" id="A0A857JMG7"/>
<evidence type="ECO:0000256" key="6">
    <source>
        <dbReference type="SAM" id="Phobius"/>
    </source>
</evidence>
<feature type="compositionally biased region" description="Basic and acidic residues" evidence="5">
    <location>
        <begin position="1"/>
        <end position="15"/>
    </location>
</feature>
<feature type="transmembrane region" description="Helical" evidence="6">
    <location>
        <begin position="111"/>
        <end position="130"/>
    </location>
</feature>
<dbReference type="EMBL" id="CP047656">
    <property type="protein sequence ID" value="QHJ12167.1"/>
    <property type="molecule type" value="Genomic_DNA"/>
</dbReference>
<feature type="transmembrane region" description="Helical" evidence="6">
    <location>
        <begin position="80"/>
        <end position="105"/>
    </location>
</feature>
<name>A0A857JMG7_9ALTE</name>
<comment type="subcellular location">
    <subcellularLocation>
        <location evidence="1">Membrane</location>
        <topology evidence="1">Multi-pass membrane protein</topology>
    </subcellularLocation>
</comment>
<feature type="transmembrane region" description="Helical" evidence="6">
    <location>
        <begin position="160"/>
        <end position="181"/>
    </location>
</feature>
<evidence type="ECO:0000256" key="3">
    <source>
        <dbReference type="ARBA" id="ARBA00022989"/>
    </source>
</evidence>
<evidence type="ECO:0000256" key="5">
    <source>
        <dbReference type="SAM" id="MobiDB-lite"/>
    </source>
</evidence>
<dbReference type="RefSeq" id="WP_007986873.1">
    <property type="nucleotide sequence ID" value="NZ_CP047656.1"/>
</dbReference>
<proteinExistence type="predicted"/>